<dbReference type="InterPro" id="IPR018060">
    <property type="entry name" value="HTH_AraC"/>
</dbReference>
<comment type="caution">
    <text evidence="5">The sequence shown here is derived from an EMBL/GenBank/DDBJ whole genome shotgun (WGS) entry which is preliminary data.</text>
</comment>
<evidence type="ECO:0000313" key="6">
    <source>
        <dbReference type="Proteomes" id="UP000216215"/>
    </source>
</evidence>
<dbReference type="PROSITE" id="PS01124">
    <property type="entry name" value="HTH_ARAC_FAMILY_2"/>
    <property type="match status" value="1"/>
</dbReference>
<evidence type="ECO:0000256" key="2">
    <source>
        <dbReference type="ARBA" id="ARBA00023125"/>
    </source>
</evidence>
<dbReference type="SUPFAM" id="SSF51215">
    <property type="entry name" value="Regulatory protein AraC"/>
    <property type="match status" value="1"/>
</dbReference>
<gene>
    <name evidence="5" type="ORF">CIT25_16240</name>
</gene>
<reference evidence="6" key="1">
    <citation type="submission" date="2017-08" db="EMBL/GenBank/DDBJ databases">
        <title>Mesorhizobium wenxinae sp. nov., a novel rhizobial species isolated from root nodules of chickpea (Cicer arietinum L.).</title>
        <authorList>
            <person name="Zhang J."/>
        </authorList>
    </citation>
    <scope>NUCLEOTIDE SEQUENCE [LARGE SCALE GENOMIC DNA]</scope>
    <source>
        <strain evidence="6">USDA 3392</strain>
    </source>
</reference>
<proteinExistence type="predicted"/>
<dbReference type="RefSeq" id="WP_095485600.1">
    <property type="nucleotide sequence ID" value="NZ_CP088151.1"/>
</dbReference>
<feature type="domain" description="HTH araC/xylS-type" evidence="4">
    <location>
        <begin position="174"/>
        <end position="271"/>
    </location>
</feature>
<evidence type="ECO:0000313" key="5">
    <source>
        <dbReference type="EMBL" id="PAQ01659.1"/>
    </source>
</evidence>
<dbReference type="InterPro" id="IPR050204">
    <property type="entry name" value="AraC_XylS_family_regulators"/>
</dbReference>
<dbReference type="Gene3D" id="2.60.120.10">
    <property type="entry name" value="Jelly Rolls"/>
    <property type="match status" value="1"/>
</dbReference>
<dbReference type="InterPro" id="IPR014710">
    <property type="entry name" value="RmlC-like_jellyroll"/>
</dbReference>
<dbReference type="InterPro" id="IPR003313">
    <property type="entry name" value="AraC-bd"/>
</dbReference>
<keyword evidence="6" id="KW-1185">Reference proteome</keyword>
<keyword evidence="1" id="KW-0805">Transcription regulation</keyword>
<evidence type="ECO:0000256" key="3">
    <source>
        <dbReference type="ARBA" id="ARBA00023163"/>
    </source>
</evidence>
<sequence length="272" mass="30053">MHANETSKYWRHPCFPDLGLFKARFTKHRYELHTHPTYVIALITSGCERIRIGRHSVVAPAGTIAVVNPEEWHDGEQGADEGWAYRTFYPSVPLMTAVARELGWDGAPVFSHAIIEDGGLAAALAAAHEGSTSQDATQAEASLLVALRHLIVRHGDWDGLAEEVESSGSRQRFSLYQNLVESELGSQLDLQRLADAARVTRFQVIRDFKKLIGLTPAAYIRDRRRRRASTLIEQGLGLAEAAIAAGFADQSHLSRTFRVAHGMTPGMFRRGG</sequence>
<dbReference type="InterPro" id="IPR037923">
    <property type="entry name" value="HTH-like"/>
</dbReference>
<dbReference type="EMBL" id="NPKI01000017">
    <property type="protein sequence ID" value="PAQ01659.1"/>
    <property type="molecule type" value="Genomic_DNA"/>
</dbReference>
<organism evidence="5 6">
    <name type="scientific">Mesorhizobium mediterraneum</name>
    <dbReference type="NCBI Taxonomy" id="43617"/>
    <lineage>
        <taxon>Bacteria</taxon>
        <taxon>Pseudomonadati</taxon>
        <taxon>Pseudomonadota</taxon>
        <taxon>Alphaproteobacteria</taxon>
        <taxon>Hyphomicrobiales</taxon>
        <taxon>Phyllobacteriaceae</taxon>
        <taxon>Mesorhizobium</taxon>
    </lineage>
</organism>
<keyword evidence="2" id="KW-0238">DNA-binding</keyword>
<dbReference type="GO" id="GO:0043565">
    <property type="term" value="F:sequence-specific DNA binding"/>
    <property type="evidence" value="ECO:0007669"/>
    <property type="project" value="InterPro"/>
</dbReference>
<dbReference type="GO" id="GO:0003700">
    <property type="term" value="F:DNA-binding transcription factor activity"/>
    <property type="evidence" value="ECO:0007669"/>
    <property type="project" value="InterPro"/>
</dbReference>
<dbReference type="PANTHER" id="PTHR46796:SF2">
    <property type="entry name" value="TRANSCRIPTIONAL REGULATORY PROTEIN"/>
    <property type="match status" value="1"/>
</dbReference>
<dbReference type="Gene3D" id="1.10.10.60">
    <property type="entry name" value="Homeodomain-like"/>
    <property type="match status" value="1"/>
</dbReference>
<dbReference type="Proteomes" id="UP000216215">
    <property type="component" value="Unassembled WGS sequence"/>
</dbReference>
<accession>A0AB36RB07</accession>
<dbReference type="PANTHER" id="PTHR46796">
    <property type="entry name" value="HTH-TYPE TRANSCRIPTIONAL ACTIVATOR RHAS-RELATED"/>
    <property type="match status" value="1"/>
</dbReference>
<dbReference type="Pfam" id="PF02311">
    <property type="entry name" value="AraC_binding"/>
    <property type="match status" value="1"/>
</dbReference>
<protein>
    <recommendedName>
        <fullName evidence="4">HTH araC/xylS-type domain-containing protein</fullName>
    </recommendedName>
</protein>
<dbReference type="SUPFAM" id="SSF46689">
    <property type="entry name" value="Homeodomain-like"/>
    <property type="match status" value="1"/>
</dbReference>
<name>A0AB36RB07_9HYPH</name>
<dbReference type="SMART" id="SM00342">
    <property type="entry name" value="HTH_ARAC"/>
    <property type="match status" value="1"/>
</dbReference>
<evidence type="ECO:0000256" key="1">
    <source>
        <dbReference type="ARBA" id="ARBA00023015"/>
    </source>
</evidence>
<evidence type="ECO:0000259" key="4">
    <source>
        <dbReference type="PROSITE" id="PS01124"/>
    </source>
</evidence>
<dbReference type="Pfam" id="PF12833">
    <property type="entry name" value="HTH_18"/>
    <property type="match status" value="1"/>
</dbReference>
<dbReference type="AlphaFoldDB" id="A0AB36RB07"/>
<keyword evidence="3" id="KW-0804">Transcription</keyword>
<dbReference type="InterPro" id="IPR009057">
    <property type="entry name" value="Homeodomain-like_sf"/>
</dbReference>